<dbReference type="PANTHER" id="PTHR43194:SF2">
    <property type="entry name" value="PEROXISOMAL MEMBRANE PROTEIN LPX1"/>
    <property type="match status" value="1"/>
</dbReference>
<dbReference type="PANTHER" id="PTHR43194">
    <property type="entry name" value="HYDROLASE ALPHA/BETA FOLD FAMILY"/>
    <property type="match status" value="1"/>
</dbReference>
<dbReference type="InterPro" id="IPR000639">
    <property type="entry name" value="Epox_hydrolase-like"/>
</dbReference>
<dbReference type="Gene3D" id="3.40.50.1820">
    <property type="entry name" value="alpha/beta hydrolase"/>
    <property type="match status" value="1"/>
</dbReference>
<comment type="caution">
    <text evidence="2">The sequence shown here is derived from an EMBL/GenBank/DDBJ whole genome shotgun (WGS) entry which is preliminary data.</text>
</comment>
<dbReference type="RefSeq" id="WP_119810548.1">
    <property type="nucleotide sequence ID" value="NZ_QYUP01000091.1"/>
</dbReference>
<dbReference type="InterPro" id="IPR050228">
    <property type="entry name" value="Carboxylesterase_BioH"/>
</dbReference>
<evidence type="ECO:0000313" key="3">
    <source>
        <dbReference type="Proteomes" id="UP000284006"/>
    </source>
</evidence>
<accession>A0A418Y0S5</accession>
<reference evidence="2 3" key="1">
    <citation type="submission" date="2018-09" db="EMBL/GenBank/DDBJ databases">
        <authorList>
            <person name="Zhu H."/>
        </authorList>
    </citation>
    <scope>NUCLEOTIDE SEQUENCE [LARGE SCALE GENOMIC DNA]</scope>
    <source>
        <strain evidence="2 3">K1S02-61</strain>
    </source>
</reference>
<evidence type="ECO:0000259" key="1">
    <source>
        <dbReference type="Pfam" id="PF00561"/>
    </source>
</evidence>
<organism evidence="2 3">
    <name type="scientific">Massilia cavernae</name>
    <dbReference type="NCBI Taxonomy" id="2320864"/>
    <lineage>
        <taxon>Bacteria</taxon>
        <taxon>Pseudomonadati</taxon>
        <taxon>Pseudomonadota</taxon>
        <taxon>Betaproteobacteria</taxon>
        <taxon>Burkholderiales</taxon>
        <taxon>Oxalobacteraceae</taxon>
        <taxon>Telluria group</taxon>
        <taxon>Massilia</taxon>
    </lineage>
</organism>
<dbReference type="EMBL" id="QYUP01000091">
    <property type="protein sequence ID" value="RJG18912.1"/>
    <property type="molecule type" value="Genomic_DNA"/>
</dbReference>
<gene>
    <name evidence="2" type="ORF">D3872_09525</name>
</gene>
<feature type="domain" description="AB hydrolase-1" evidence="1">
    <location>
        <begin position="27"/>
        <end position="261"/>
    </location>
</feature>
<dbReference type="Pfam" id="PF00561">
    <property type="entry name" value="Abhydrolase_1"/>
    <property type="match status" value="1"/>
</dbReference>
<sequence length="289" mass="30656">MTLKTTRFAGADGMVLAADVGGDPRRPPVILLHGAGQTRHSWGQAARELVHMGCHVIALDLRGHGESAWAADGDYSLDAFSGDLKAVIATLEQRPALVGASLGGATSLITIGESGAPLAGALVLVDVVPRMSVAGVNHIRAFMNGNPDGFADLAEAADAVARYLPGRPRPSSNDGLKKNLRLKDDGRLHWHWDPAFNTFHGQAHADAIAERLERSARRVTVPTLLVRGKKSDVVSEEGAQLLLRLIPHAKFFDVEGAGHMVAGDKNDLFNSAVEDFLQSSWAASSEAIS</sequence>
<proteinExistence type="predicted"/>
<dbReference type="Proteomes" id="UP000284006">
    <property type="component" value="Unassembled WGS sequence"/>
</dbReference>
<dbReference type="PRINTS" id="PR00412">
    <property type="entry name" value="EPOXHYDRLASE"/>
</dbReference>
<dbReference type="OrthoDB" id="9779853at2"/>
<dbReference type="InterPro" id="IPR000073">
    <property type="entry name" value="AB_hydrolase_1"/>
</dbReference>
<dbReference type="SUPFAM" id="SSF53474">
    <property type="entry name" value="alpha/beta-Hydrolases"/>
    <property type="match status" value="1"/>
</dbReference>
<dbReference type="AlphaFoldDB" id="A0A418Y0S5"/>
<protein>
    <submittedName>
        <fullName evidence="2">Alpha/beta hydrolase</fullName>
    </submittedName>
</protein>
<name>A0A418Y0S5_9BURK</name>
<keyword evidence="2" id="KW-0378">Hydrolase</keyword>
<dbReference type="GO" id="GO:0016787">
    <property type="term" value="F:hydrolase activity"/>
    <property type="evidence" value="ECO:0007669"/>
    <property type="project" value="UniProtKB-KW"/>
</dbReference>
<dbReference type="InterPro" id="IPR029058">
    <property type="entry name" value="AB_hydrolase_fold"/>
</dbReference>
<evidence type="ECO:0000313" key="2">
    <source>
        <dbReference type="EMBL" id="RJG18912.1"/>
    </source>
</evidence>
<dbReference type="PRINTS" id="PR00111">
    <property type="entry name" value="ABHYDROLASE"/>
</dbReference>
<keyword evidence="3" id="KW-1185">Reference proteome</keyword>